<dbReference type="EMBL" id="GL453590">
    <property type="protein sequence ID" value="EFN75829.1"/>
    <property type="molecule type" value="Genomic_DNA"/>
</dbReference>
<accession>E2C8A2</accession>
<gene>
    <name evidence="2" type="ORF">EAI_14835</name>
</gene>
<keyword evidence="3" id="KW-1185">Reference proteome</keyword>
<feature type="compositionally biased region" description="Polar residues" evidence="1">
    <location>
        <begin position="62"/>
        <end position="82"/>
    </location>
</feature>
<feature type="region of interest" description="Disordered" evidence="1">
    <location>
        <begin position="150"/>
        <end position="176"/>
    </location>
</feature>
<dbReference type="AlphaFoldDB" id="E2C8A2"/>
<evidence type="ECO:0000313" key="3">
    <source>
        <dbReference type="Proteomes" id="UP000008237"/>
    </source>
</evidence>
<evidence type="ECO:0000313" key="2">
    <source>
        <dbReference type="EMBL" id="EFN75829.1"/>
    </source>
</evidence>
<feature type="compositionally biased region" description="Basic and acidic residues" evidence="1">
    <location>
        <begin position="1"/>
        <end position="10"/>
    </location>
</feature>
<organism evidence="3">
    <name type="scientific">Harpegnathos saltator</name>
    <name type="common">Jerdon's jumping ant</name>
    <dbReference type="NCBI Taxonomy" id="610380"/>
    <lineage>
        <taxon>Eukaryota</taxon>
        <taxon>Metazoa</taxon>
        <taxon>Ecdysozoa</taxon>
        <taxon>Arthropoda</taxon>
        <taxon>Hexapoda</taxon>
        <taxon>Insecta</taxon>
        <taxon>Pterygota</taxon>
        <taxon>Neoptera</taxon>
        <taxon>Endopterygota</taxon>
        <taxon>Hymenoptera</taxon>
        <taxon>Apocrita</taxon>
        <taxon>Aculeata</taxon>
        <taxon>Formicoidea</taxon>
        <taxon>Formicidae</taxon>
        <taxon>Ponerinae</taxon>
        <taxon>Ponerini</taxon>
        <taxon>Harpegnathos</taxon>
    </lineage>
</organism>
<protein>
    <submittedName>
        <fullName evidence="2">Uncharacterized protein</fullName>
    </submittedName>
</protein>
<feature type="compositionally biased region" description="Acidic residues" evidence="1">
    <location>
        <begin position="19"/>
        <end position="33"/>
    </location>
</feature>
<dbReference type="InParanoid" id="E2C8A2"/>
<sequence length="176" mass="18567">MILRPRREGTSLRPAALFTEDEGGRDGDDEECAESGGPWTVATPKSVQRRTRRMRERSSEEGATSATSRTALEPPSLTTANFSPLAGARAVTRGGGTSPVRIVEETRARYASECSATDVSVLRDVCVVTGQRGAPASVNMRPDAFRATTALGSHAGDGATRPVRAPRNSLTAARGP</sequence>
<feature type="region of interest" description="Disordered" evidence="1">
    <location>
        <begin position="1"/>
        <end position="96"/>
    </location>
</feature>
<name>E2C8A2_HARSA</name>
<proteinExistence type="predicted"/>
<evidence type="ECO:0000256" key="1">
    <source>
        <dbReference type="SAM" id="MobiDB-lite"/>
    </source>
</evidence>
<reference evidence="2 3" key="1">
    <citation type="journal article" date="2010" name="Science">
        <title>Genomic comparison of the ants Camponotus floridanus and Harpegnathos saltator.</title>
        <authorList>
            <person name="Bonasio R."/>
            <person name="Zhang G."/>
            <person name="Ye C."/>
            <person name="Mutti N.S."/>
            <person name="Fang X."/>
            <person name="Qin N."/>
            <person name="Donahue G."/>
            <person name="Yang P."/>
            <person name="Li Q."/>
            <person name="Li C."/>
            <person name="Zhang P."/>
            <person name="Huang Z."/>
            <person name="Berger S.L."/>
            <person name="Reinberg D."/>
            <person name="Wang J."/>
            <person name="Liebig J."/>
        </authorList>
    </citation>
    <scope>NUCLEOTIDE SEQUENCE [LARGE SCALE GENOMIC DNA]</scope>
    <source>
        <strain evidence="2 3">R22 G/1</strain>
    </source>
</reference>
<dbReference type="Proteomes" id="UP000008237">
    <property type="component" value="Unassembled WGS sequence"/>
</dbReference>